<dbReference type="InterPro" id="IPR031327">
    <property type="entry name" value="MCM"/>
</dbReference>
<evidence type="ECO:0000313" key="12">
    <source>
        <dbReference type="EMBL" id="KAL0102990.1"/>
    </source>
</evidence>
<evidence type="ECO:0000259" key="11">
    <source>
        <dbReference type="PROSITE" id="PS50051"/>
    </source>
</evidence>
<dbReference type="EMBL" id="JADYXP020000022">
    <property type="protein sequence ID" value="KAL0102990.1"/>
    <property type="molecule type" value="Genomic_DNA"/>
</dbReference>
<dbReference type="Pfam" id="PF17207">
    <property type="entry name" value="MCM_OB"/>
    <property type="match status" value="1"/>
</dbReference>
<sequence>MSDKSKFYKKRRKTKKATGNCNESSSHQDEINYNPDDLDIGRNTDIPYYAWRLFFSDKEYKTTSAIIKHTKAIEAFIERHEALSTLLNMANFEVGLSFDIDIYELYNDDEFMEQWPDFKDDLYENPADTLNCIKLGIYQKIFETVPDDTLQYVLKSISNLPTLKLSLLNYQPITSLRDLKLNCYGKLVSTKGCVIRVNRAKYLAQWIVFACSKCRLQKLIRQKQETYTLPKRCDVCGTSKFYPVLDSPYTKTVLCQIIRVQELLNDEQENKGRVPKVLDVELLDDLVNVCMPGDDITLTGIIKIQGVDDGTTKVQAETPFSLYMKAITVINNKHRYQNKSSITTEISIKNQLAIQDIHKESNVFALLVHSLCPSIYGHEIVKAGLILSLFGGNVKHTQLRDDIHILLVGDPGLGKSQMLQACTRIAAKSVYICGNSSTSSGLTVTLTKESGSNDFALEPGALVLADQGCCCIDEFDKMLSHHQALLEAMEQQSVTVAKSGVICSLPARISILAAANPIGGQYDKSKTLTENLHISQPVLSRFDLIFLLLDKPNEHFDNLLCNHIMTVHTNSHVNSNEEVMKSLSYDECTLRKKLRLPLSSKIISQSVLRTYISYAREYVKPKLSVEAATVLQNYYLELRSKNKQFGSTPIFNRQLEAMIRLTEARAKLELRTKATESDALDVIDILRYATMNTIEDDDFVIPKLNSDGKLTSKKIKTFIKILEKKVKADKVRTFTIKDLETLLAVENIMIDDFTRLISKLNEEGILLKIKKDTYKFIST</sequence>
<dbReference type="GO" id="GO:0003697">
    <property type="term" value="F:single-stranded DNA binding"/>
    <property type="evidence" value="ECO:0007669"/>
    <property type="project" value="TreeGrafter"/>
</dbReference>
<dbReference type="PANTHER" id="PTHR11630:SF47">
    <property type="entry name" value="DNA HELICASE MCM8"/>
    <property type="match status" value="1"/>
</dbReference>
<organism evidence="12 13">
    <name type="scientific">Cardiocondyla obscurior</name>
    <dbReference type="NCBI Taxonomy" id="286306"/>
    <lineage>
        <taxon>Eukaryota</taxon>
        <taxon>Metazoa</taxon>
        <taxon>Ecdysozoa</taxon>
        <taxon>Arthropoda</taxon>
        <taxon>Hexapoda</taxon>
        <taxon>Insecta</taxon>
        <taxon>Pterygota</taxon>
        <taxon>Neoptera</taxon>
        <taxon>Endopterygota</taxon>
        <taxon>Hymenoptera</taxon>
        <taxon>Apocrita</taxon>
        <taxon>Aculeata</taxon>
        <taxon>Formicoidea</taxon>
        <taxon>Formicidae</taxon>
        <taxon>Myrmicinae</taxon>
        <taxon>Cardiocondyla</taxon>
    </lineage>
</organism>
<evidence type="ECO:0000256" key="8">
    <source>
        <dbReference type="ARBA" id="ARBA00042306"/>
    </source>
</evidence>
<dbReference type="InterPro" id="IPR012340">
    <property type="entry name" value="NA-bd_OB-fold"/>
</dbReference>
<feature type="domain" description="MCM C-terminal AAA(+) ATPase" evidence="11">
    <location>
        <begin position="363"/>
        <end position="564"/>
    </location>
</feature>
<dbReference type="InterPro" id="IPR027417">
    <property type="entry name" value="P-loop_NTPase"/>
</dbReference>
<dbReference type="SMART" id="SM00350">
    <property type="entry name" value="MCM"/>
    <property type="match status" value="1"/>
</dbReference>
<dbReference type="InterPro" id="IPR001208">
    <property type="entry name" value="MCM_dom"/>
</dbReference>
<dbReference type="Pfam" id="PF25051">
    <property type="entry name" value="WHD_MCM8"/>
    <property type="match status" value="1"/>
</dbReference>
<keyword evidence="3 9" id="KW-0547">Nucleotide-binding</keyword>
<dbReference type="Pfam" id="PF00493">
    <property type="entry name" value="MCM"/>
    <property type="match status" value="1"/>
</dbReference>
<proteinExistence type="inferred from homology"/>
<evidence type="ECO:0000256" key="6">
    <source>
        <dbReference type="ARBA" id="ARBA00023242"/>
    </source>
</evidence>
<dbReference type="PANTHER" id="PTHR11630">
    <property type="entry name" value="DNA REPLICATION LICENSING FACTOR MCM FAMILY MEMBER"/>
    <property type="match status" value="1"/>
</dbReference>
<evidence type="ECO:0000256" key="3">
    <source>
        <dbReference type="ARBA" id="ARBA00022741"/>
    </source>
</evidence>
<evidence type="ECO:0000256" key="9">
    <source>
        <dbReference type="RuleBase" id="RU004070"/>
    </source>
</evidence>
<evidence type="ECO:0000256" key="7">
    <source>
        <dbReference type="ARBA" id="ARBA00041084"/>
    </source>
</evidence>
<dbReference type="PRINTS" id="PR01657">
    <property type="entry name" value="MCMFAMILY"/>
</dbReference>
<dbReference type="Gene3D" id="2.20.28.10">
    <property type="match status" value="1"/>
</dbReference>
<keyword evidence="6" id="KW-0539">Nucleus</keyword>
<protein>
    <recommendedName>
        <fullName evidence="7">DNA helicase MCM8</fullName>
    </recommendedName>
    <alternativeName>
        <fullName evidence="8">Minichromosome maintenance 8</fullName>
    </alternativeName>
</protein>
<evidence type="ECO:0000256" key="2">
    <source>
        <dbReference type="ARBA" id="ARBA00008010"/>
    </source>
</evidence>
<comment type="caution">
    <text evidence="12">The sequence shown here is derived from an EMBL/GenBank/DDBJ whole genome shotgun (WGS) entry which is preliminary data.</text>
</comment>
<dbReference type="Pfam" id="PF17855">
    <property type="entry name" value="MCM_lid"/>
    <property type="match status" value="1"/>
</dbReference>
<dbReference type="Proteomes" id="UP001430953">
    <property type="component" value="Unassembled WGS sequence"/>
</dbReference>
<dbReference type="CDD" id="cd22247">
    <property type="entry name" value="MCM8_WHD"/>
    <property type="match status" value="1"/>
</dbReference>
<dbReference type="GO" id="GO:0005524">
    <property type="term" value="F:ATP binding"/>
    <property type="evidence" value="ECO:0007669"/>
    <property type="project" value="UniProtKB-KW"/>
</dbReference>
<dbReference type="InterPro" id="IPR003593">
    <property type="entry name" value="AAA+_ATPase"/>
</dbReference>
<dbReference type="FunFam" id="3.40.50.300:FF:002469">
    <property type="entry name" value="Cell division control protein 21"/>
    <property type="match status" value="1"/>
</dbReference>
<evidence type="ECO:0000256" key="4">
    <source>
        <dbReference type="ARBA" id="ARBA00022840"/>
    </source>
</evidence>
<dbReference type="SUPFAM" id="SSF52540">
    <property type="entry name" value="P-loop containing nucleoside triphosphate hydrolases"/>
    <property type="match status" value="1"/>
</dbReference>
<evidence type="ECO:0000256" key="5">
    <source>
        <dbReference type="ARBA" id="ARBA00023125"/>
    </source>
</evidence>
<comment type="subcellular location">
    <subcellularLocation>
        <location evidence="1">Nucleus</location>
    </subcellularLocation>
</comment>
<dbReference type="AlphaFoldDB" id="A0AAW2ELN0"/>
<dbReference type="GO" id="GO:0006310">
    <property type="term" value="P:DNA recombination"/>
    <property type="evidence" value="ECO:0007669"/>
    <property type="project" value="UniProtKB-ARBA"/>
</dbReference>
<dbReference type="GO" id="GO:0017116">
    <property type="term" value="F:single-stranded DNA helicase activity"/>
    <property type="evidence" value="ECO:0007669"/>
    <property type="project" value="TreeGrafter"/>
</dbReference>
<dbReference type="InterPro" id="IPR058767">
    <property type="entry name" value="MCM8_N"/>
</dbReference>
<name>A0AAW2ELN0_9HYME</name>
<evidence type="ECO:0000313" key="13">
    <source>
        <dbReference type="Proteomes" id="UP001430953"/>
    </source>
</evidence>
<dbReference type="InterPro" id="IPR041562">
    <property type="entry name" value="MCM_lid"/>
</dbReference>
<dbReference type="GO" id="GO:0042555">
    <property type="term" value="C:MCM complex"/>
    <property type="evidence" value="ECO:0007669"/>
    <property type="project" value="TreeGrafter"/>
</dbReference>
<evidence type="ECO:0000256" key="1">
    <source>
        <dbReference type="ARBA" id="ARBA00004123"/>
    </source>
</evidence>
<comment type="similarity">
    <text evidence="2 9">Belongs to the MCM family.</text>
</comment>
<keyword evidence="4 9" id="KW-0067">ATP-binding</keyword>
<dbReference type="InterPro" id="IPR056875">
    <property type="entry name" value="MCM8/REC_WHD"/>
</dbReference>
<dbReference type="Gene3D" id="3.40.50.300">
    <property type="entry name" value="P-loop containing nucleotide triphosphate hydrolases"/>
    <property type="match status" value="1"/>
</dbReference>
<gene>
    <name evidence="12" type="ORF">PUN28_018354</name>
</gene>
<keyword evidence="5 9" id="KW-0238">DNA-binding</keyword>
<dbReference type="Pfam" id="PF26065">
    <property type="entry name" value="MCM8_N"/>
    <property type="match status" value="1"/>
</dbReference>
<reference evidence="12 13" key="1">
    <citation type="submission" date="2023-03" db="EMBL/GenBank/DDBJ databases">
        <title>High recombination rates correlate with genetic variation in Cardiocondyla obscurior ants.</title>
        <authorList>
            <person name="Errbii M."/>
        </authorList>
    </citation>
    <scope>NUCLEOTIDE SEQUENCE [LARGE SCALE GENOMIC DNA]</scope>
    <source>
        <strain evidence="12">Alpha-2009</strain>
        <tissue evidence="12">Whole body</tissue>
    </source>
</reference>
<dbReference type="Gene3D" id="2.40.50.140">
    <property type="entry name" value="Nucleic acid-binding proteins"/>
    <property type="match status" value="1"/>
</dbReference>
<dbReference type="GO" id="GO:0005634">
    <property type="term" value="C:nucleus"/>
    <property type="evidence" value="ECO:0007669"/>
    <property type="project" value="UniProtKB-SubCell"/>
</dbReference>
<feature type="region of interest" description="Disordered" evidence="10">
    <location>
        <begin position="1"/>
        <end position="32"/>
    </location>
</feature>
<evidence type="ECO:0000256" key="10">
    <source>
        <dbReference type="SAM" id="MobiDB-lite"/>
    </source>
</evidence>
<dbReference type="SMART" id="SM00382">
    <property type="entry name" value="AAA"/>
    <property type="match status" value="1"/>
</dbReference>
<accession>A0AAW2ELN0</accession>
<dbReference type="PROSITE" id="PS50051">
    <property type="entry name" value="MCM_2"/>
    <property type="match status" value="1"/>
</dbReference>
<feature type="compositionally biased region" description="Basic residues" evidence="10">
    <location>
        <begin position="7"/>
        <end position="16"/>
    </location>
</feature>
<dbReference type="InterPro" id="IPR033762">
    <property type="entry name" value="MCM_OB"/>
</dbReference>
<keyword evidence="13" id="KW-1185">Reference proteome</keyword>
<dbReference type="SUPFAM" id="SSF50249">
    <property type="entry name" value="Nucleic acid-binding proteins"/>
    <property type="match status" value="1"/>
</dbReference>